<dbReference type="AlphaFoldDB" id="A0A368KM49"/>
<evidence type="ECO:0000313" key="3">
    <source>
        <dbReference type="Proteomes" id="UP000253562"/>
    </source>
</evidence>
<name>A0A368KM49_9BACT</name>
<dbReference type="Proteomes" id="UP000253562">
    <property type="component" value="Unassembled WGS sequence"/>
</dbReference>
<evidence type="ECO:0000259" key="1">
    <source>
        <dbReference type="Pfam" id="PF12728"/>
    </source>
</evidence>
<reference evidence="2 3" key="1">
    <citation type="submission" date="2018-07" db="EMBL/GenBank/DDBJ databases">
        <title>Comparative genomes isolates from brazilian mangrove.</title>
        <authorList>
            <person name="De Araujo J.E."/>
            <person name="Taketani R.G."/>
            <person name="Silva M.C.P."/>
            <person name="Lourenco M.V."/>
            <person name="Oliveira V.M."/>
            <person name="Andreote F.D."/>
        </authorList>
    </citation>
    <scope>NUCLEOTIDE SEQUENCE [LARGE SCALE GENOMIC DNA]</scope>
    <source>
        <strain evidence="2 3">HEX PRIS-MGV</strain>
    </source>
</reference>
<protein>
    <submittedName>
        <fullName evidence="2">DNA-binding protein</fullName>
    </submittedName>
</protein>
<organism evidence="2 3">
    <name type="scientific">Bremerella cremea</name>
    <dbReference type="NCBI Taxonomy" id="1031537"/>
    <lineage>
        <taxon>Bacteria</taxon>
        <taxon>Pseudomonadati</taxon>
        <taxon>Planctomycetota</taxon>
        <taxon>Planctomycetia</taxon>
        <taxon>Pirellulales</taxon>
        <taxon>Pirellulaceae</taxon>
        <taxon>Bremerella</taxon>
    </lineage>
</organism>
<keyword evidence="2" id="KW-0238">DNA-binding</keyword>
<dbReference type="InterPro" id="IPR041657">
    <property type="entry name" value="HTH_17"/>
</dbReference>
<dbReference type="NCBIfam" id="TIGR01764">
    <property type="entry name" value="excise"/>
    <property type="match status" value="1"/>
</dbReference>
<comment type="caution">
    <text evidence="2">The sequence shown here is derived from an EMBL/GenBank/DDBJ whole genome shotgun (WGS) entry which is preliminary data.</text>
</comment>
<dbReference type="RefSeq" id="WP_114371074.1">
    <property type="nucleotide sequence ID" value="NZ_QPEX01000042.1"/>
</dbReference>
<dbReference type="InterPro" id="IPR010093">
    <property type="entry name" value="SinI_DNA-bd"/>
</dbReference>
<accession>A0A368KM49</accession>
<feature type="domain" description="Helix-turn-helix" evidence="1">
    <location>
        <begin position="70"/>
        <end position="121"/>
    </location>
</feature>
<dbReference type="InterPro" id="IPR009061">
    <property type="entry name" value="DNA-bd_dom_put_sf"/>
</dbReference>
<proteinExistence type="predicted"/>
<dbReference type="GO" id="GO:0003677">
    <property type="term" value="F:DNA binding"/>
    <property type="evidence" value="ECO:0007669"/>
    <property type="project" value="UniProtKB-KW"/>
</dbReference>
<evidence type="ECO:0000313" key="2">
    <source>
        <dbReference type="EMBL" id="RCS42291.1"/>
    </source>
</evidence>
<dbReference type="SUPFAM" id="SSF46955">
    <property type="entry name" value="Putative DNA-binding domain"/>
    <property type="match status" value="1"/>
</dbReference>
<gene>
    <name evidence="2" type="ORF">DTL42_19325</name>
</gene>
<sequence>MSSTKQRPMTCGPSSVRQNVAAMEGLPDAVRACQIPTDGVSPAFVRNTLYVCLAYIQSGQAKSVSTCGPLTVKQAAAYLNVSPKTIYAACESKALRHLRIGEGRGTIRINKADLEDFKRQGQSVVAKDYLS</sequence>
<dbReference type="Pfam" id="PF12728">
    <property type="entry name" value="HTH_17"/>
    <property type="match status" value="1"/>
</dbReference>
<dbReference type="EMBL" id="QPEX01000042">
    <property type="protein sequence ID" value="RCS42291.1"/>
    <property type="molecule type" value="Genomic_DNA"/>
</dbReference>